<keyword evidence="2" id="KW-0732">Signal</keyword>
<keyword evidence="4" id="KW-1185">Reference proteome</keyword>
<organism evidence="3 4">
    <name type="scientific">Corynebacterium frankenforstense DSM 45800</name>
    <dbReference type="NCBI Taxonomy" id="1437875"/>
    <lineage>
        <taxon>Bacteria</taxon>
        <taxon>Bacillati</taxon>
        <taxon>Actinomycetota</taxon>
        <taxon>Actinomycetes</taxon>
        <taxon>Mycobacteriales</taxon>
        <taxon>Corynebacteriaceae</taxon>
        <taxon>Corynebacterium</taxon>
    </lineage>
</organism>
<dbReference type="KEGG" id="cfk:CFRA_07970"/>
<feature type="signal peptide" evidence="2">
    <location>
        <begin position="1"/>
        <end position="27"/>
    </location>
</feature>
<dbReference type="STRING" id="1437875.CFRA_07970"/>
<proteinExistence type="predicted"/>
<dbReference type="OrthoDB" id="4566419at2"/>
<dbReference type="Proteomes" id="UP000185434">
    <property type="component" value="Chromosome"/>
</dbReference>
<reference evidence="3 4" key="1">
    <citation type="submission" date="2014-08" db="EMBL/GenBank/DDBJ databases">
        <title>Complete genome sequence of Corynebacterium frankenforstense ST18(T) (=DSM 45800(T)), isolated from raw cow milk.</title>
        <authorList>
            <person name="Ruckert C."/>
            <person name="Albersmeier A."/>
            <person name="Winkler A."/>
            <person name="Lipski A."/>
            <person name="Kalinowski J."/>
        </authorList>
    </citation>
    <scope>NUCLEOTIDE SEQUENCE [LARGE SCALE GENOMIC DNA]</scope>
    <source>
        <strain evidence="3 4">ST18</strain>
    </source>
</reference>
<dbReference type="PROSITE" id="PS51257">
    <property type="entry name" value="PROKAR_LIPOPROTEIN"/>
    <property type="match status" value="1"/>
</dbReference>
<gene>
    <name evidence="3" type="ORF">CFRA_07970</name>
</gene>
<feature type="compositionally biased region" description="Low complexity" evidence="1">
    <location>
        <begin position="93"/>
        <end position="108"/>
    </location>
</feature>
<protein>
    <recommendedName>
        <fullName evidence="5">Oxidoreductase</fullName>
    </recommendedName>
</protein>
<sequence length="320" mass="32740">MSETSRPQFPRRRALVALAASLSLALAGCGSEAGLPDDDTRTEQAVGLEVDPVRVTVQDAGAEPRANLEFRDVDNPAQETTATVARGFAQSVAPAEQADPAAPAAPDGLDAEGLETTALPLTAATTEAAAEDNGSRRVQFRLGETEDLPGAAGFEAGWTAEASGKVSTVRLAPPVDADDDTRAAAEDAVMGIVSLPVVFPADPVGPGASWTVDSRVTGQSTLLQTTTYTLDSVDGDRVELSVAVQQRPAVGALDMSGVPDAPDGELRVLHSNTSSSGSLSVDLTRPLPVAGTVAATTRVTYGGDGDARVMQDTTTALSFG</sequence>
<evidence type="ECO:0008006" key="5">
    <source>
        <dbReference type="Google" id="ProtNLM"/>
    </source>
</evidence>
<dbReference type="EMBL" id="CP009247">
    <property type="protein sequence ID" value="APT89204.1"/>
    <property type="molecule type" value="Genomic_DNA"/>
</dbReference>
<evidence type="ECO:0000313" key="4">
    <source>
        <dbReference type="Proteomes" id="UP000185434"/>
    </source>
</evidence>
<evidence type="ECO:0000256" key="2">
    <source>
        <dbReference type="SAM" id="SignalP"/>
    </source>
</evidence>
<feature type="region of interest" description="Disordered" evidence="1">
    <location>
        <begin position="92"/>
        <end position="111"/>
    </location>
</feature>
<dbReference type="RefSeq" id="WP_075664189.1">
    <property type="nucleotide sequence ID" value="NZ_CP009247.1"/>
</dbReference>
<accession>A0A1L7CTM4</accession>
<evidence type="ECO:0000256" key="1">
    <source>
        <dbReference type="SAM" id="MobiDB-lite"/>
    </source>
</evidence>
<feature type="chain" id="PRO_5039575792" description="Oxidoreductase" evidence="2">
    <location>
        <begin position="28"/>
        <end position="320"/>
    </location>
</feature>
<dbReference type="AlphaFoldDB" id="A0A1L7CTM4"/>
<name>A0A1L7CTM4_9CORY</name>
<evidence type="ECO:0000313" key="3">
    <source>
        <dbReference type="EMBL" id="APT89204.1"/>
    </source>
</evidence>